<evidence type="ECO:0000313" key="4">
    <source>
        <dbReference type="Proteomes" id="UP000245202"/>
    </source>
</evidence>
<dbReference type="InterPro" id="IPR036291">
    <property type="entry name" value="NAD(P)-bd_dom_sf"/>
</dbReference>
<evidence type="ECO:0000313" key="3">
    <source>
        <dbReference type="EMBL" id="GBG10032.1"/>
    </source>
</evidence>
<gene>
    <name evidence="3" type="ORF">PAT3040_04728</name>
</gene>
<dbReference type="PANTHER" id="PTHR43377">
    <property type="entry name" value="BILIVERDIN REDUCTASE A"/>
    <property type="match status" value="1"/>
</dbReference>
<dbReference type="RefSeq" id="WP_108994616.1">
    <property type="nucleotide sequence ID" value="NZ_BDQX01000286.1"/>
</dbReference>
<dbReference type="InterPro" id="IPR000683">
    <property type="entry name" value="Gfo/Idh/MocA-like_OxRdtase_N"/>
</dbReference>
<evidence type="ECO:0000259" key="2">
    <source>
        <dbReference type="Pfam" id="PF22725"/>
    </source>
</evidence>
<dbReference type="AlphaFoldDB" id="A0A2R5ETM9"/>
<keyword evidence="4" id="KW-1185">Reference proteome</keyword>
<dbReference type="PANTHER" id="PTHR43377:SF1">
    <property type="entry name" value="BILIVERDIN REDUCTASE A"/>
    <property type="match status" value="1"/>
</dbReference>
<name>A0A2R5ETM9_9BACL</name>
<dbReference type="Pfam" id="PF22725">
    <property type="entry name" value="GFO_IDH_MocA_C3"/>
    <property type="match status" value="1"/>
</dbReference>
<dbReference type="SUPFAM" id="SSF51735">
    <property type="entry name" value="NAD(P)-binding Rossmann-fold domains"/>
    <property type="match status" value="1"/>
</dbReference>
<proteinExistence type="predicted"/>
<dbReference type="Gene3D" id="3.30.360.10">
    <property type="entry name" value="Dihydrodipicolinate Reductase, domain 2"/>
    <property type="match status" value="1"/>
</dbReference>
<feature type="domain" description="GFO/IDH/MocA-like oxidoreductase" evidence="2">
    <location>
        <begin position="128"/>
        <end position="255"/>
    </location>
</feature>
<dbReference type="EMBL" id="BDQX01000286">
    <property type="protein sequence ID" value="GBG10032.1"/>
    <property type="molecule type" value="Genomic_DNA"/>
</dbReference>
<dbReference type="Pfam" id="PF01408">
    <property type="entry name" value="GFO_IDH_MocA"/>
    <property type="match status" value="1"/>
</dbReference>
<dbReference type="GO" id="GO:0000166">
    <property type="term" value="F:nucleotide binding"/>
    <property type="evidence" value="ECO:0007669"/>
    <property type="project" value="InterPro"/>
</dbReference>
<dbReference type="Proteomes" id="UP000245202">
    <property type="component" value="Unassembled WGS sequence"/>
</dbReference>
<dbReference type="SUPFAM" id="SSF55347">
    <property type="entry name" value="Glyceraldehyde-3-phosphate dehydrogenase-like, C-terminal domain"/>
    <property type="match status" value="1"/>
</dbReference>
<comment type="caution">
    <text evidence="3">The sequence shown here is derived from an EMBL/GenBank/DDBJ whole genome shotgun (WGS) entry which is preliminary data.</text>
</comment>
<dbReference type="Gene3D" id="3.40.50.720">
    <property type="entry name" value="NAD(P)-binding Rossmann-like Domain"/>
    <property type="match status" value="1"/>
</dbReference>
<organism evidence="3 4">
    <name type="scientific">Paenibacillus agaridevorans</name>
    <dbReference type="NCBI Taxonomy" id="171404"/>
    <lineage>
        <taxon>Bacteria</taxon>
        <taxon>Bacillati</taxon>
        <taxon>Bacillota</taxon>
        <taxon>Bacilli</taxon>
        <taxon>Bacillales</taxon>
        <taxon>Paenibacillaceae</taxon>
        <taxon>Paenibacillus</taxon>
    </lineage>
</organism>
<dbReference type="InterPro" id="IPR051450">
    <property type="entry name" value="Gfo/Idh/MocA_Oxidoreductases"/>
</dbReference>
<reference evidence="3 4" key="1">
    <citation type="submission" date="2017-08" db="EMBL/GenBank/DDBJ databases">
        <title>Substantial Increase in Enzyme Production by Combined Drug-Resistance Mutations in Paenibacillus agaridevorans.</title>
        <authorList>
            <person name="Tanaka Y."/>
            <person name="Funane K."/>
            <person name="Hosaka T."/>
            <person name="Shiwa Y."/>
            <person name="Fujita N."/>
            <person name="Miyazaki T."/>
            <person name="Yoshikawa H."/>
            <person name="Murakami K."/>
            <person name="Kasahara K."/>
            <person name="Inaoka T."/>
            <person name="Hiraga Y."/>
            <person name="Ochi K."/>
        </authorList>
    </citation>
    <scope>NUCLEOTIDE SEQUENCE [LARGE SCALE GENOMIC DNA]</scope>
    <source>
        <strain evidence="3 4">T-3040</strain>
    </source>
</reference>
<protein>
    <submittedName>
        <fullName evidence="3">Oxidoreductase</fullName>
    </submittedName>
</protein>
<feature type="domain" description="Gfo/Idh/MocA-like oxidoreductase N-terminal" evidence="1">
    <location>
        <begin position="4"/>
        <end position="104"/>
    </location>
</feature>
<accession>A0A2R5ETM9</accession>
<dbReference type="InterPro" id="IPR055170">
    <property type="entry name" value="GFO_IDH_MocA-like_dom"/>
</dbReference>
<evidence type="ECO:0000259" key="1">
    <source>
        <dbReference type="Pfam" id="PF01408"/>
    </source>
</evidence>
<sequence length="329" mass="37326">MELKVVAIGLRIHGEYAIQEILKADNVRLVAVMETEERWQTVADRYGVPFYQDYSLMLDEVDCNTAIVCLPNDLKTDAVIECLKRGKHVISDKPVSITEEELELLERQIAVSDAEFSVLLTERFNPLYVKAKELIDQGAIGDIAGCIMMRPHESTAQREEPWMYENARNGGLIVDLMIHDIDLALWMSRGEVREVMARSLHTRFFADKPDYIDFAQALFVLEGGATVHIEADWLTPRNTSWDCRMFVVGTDGTIEVLIKTGEVILCTHDRNHRNVMEEVQEYDSVCLDFVRRIRGEQPQVLSAADCIASARAVLLARRSSHSGQLESVR</sequence>